<feature type="active site" description="Proton donor" evidence="12">
    <location>
        <position position="88"/>
    </location>
</feature>
<dbReference type="GO" id="GO:0008760">
    <property type="term" value="F:UDP-N-acetylglucosamine 1-carboxyvinyltransferase activity"/>
    <property type="evidence" value="ECO:0007669"/>
    <property type="project" value="UniProtKB-UniRule"/>
</dbReference>
<dbReference type="Pfam" id="PF00275">
    <property type="entry name" value="EPSP_synthase"/>
    <property type="match status" value="1"/>
</dbReference>
<keyword evidence="4 12" id="KW-0132">Cell division</keyword>
<reference evidence="14 15" key="1">
    <citation type="journal article" date="2012" name="BMC Genomics">
        <title>Genome analysis of a simultaneously predatory and prey-independent, novel Bdellovibrio bacteriovorus from the River Tiber, supports in silico predictions of both ancient and recent lateral gene transfer from diverse bacteria.</title>
        <authorList>
            <person name="Hobley L."/>
            <person name="Lerner T.R."/>
            <person name="Williams L.E."/>
            <person name="Lambert C."/>
            <person name="Till R."/>
            <person name="Milner D.S."/>
            <person name="Basford S.M."/>
            <person name="Capeness M.J."/>
            <person name="Fenton A.K."/>
            <person name="Atterbury R.J."/>
            <person name="Harris M.A."/>
            <person name="Sockett R.E."/>
        </authorList>
    </citation>
    <scope>NUCLEOTIDE SEQUENCE [LARGE SCALE GENOMIC DNA]</scope>
    <source>
        <strain evidence="14 15">Tiberius</strain>
    </source>
</reference>
<dbReference type="AlphaFoldDB" id="K7YT54"/>
<dbReference type="PATRIC" id="fig|1069642.3.peg.66"/>
<feature type="binding site" evidence="12">
    <location>
        <position position="276"/>
    </location>
    <ligand>
        <name>UDP-N-acetyl-alpha-D-glucosamine</name>
        <dbReference type="ChEBI" id="CHEBI:57705"/>
    </ligand>
</feature>
<dbReference type="InterPro" id="IPR013792">
    <property type="entry name" value="RNA3'P_cycl/enolpyr_Trfase_a/b"/>
</dbReference>
<evidence type="ECO:0000256" key="2">
    <source>
        <dbReference type="ARBA" id="ARBA00004752"/>
    </source>
</evidence>
<dbReference type="GO" id="GO:0051301">
    <property type="term" value="P:cell division"/>
    <property type="evidence" value="ECO:0007669"/>
    <property type="project" value="UniProtKB-KW"/>
</dbReference>
<dbReference type="NCBIfam" id="NF006873">
    <property type="entry name" value="PRK09369.1"/>
    <property type="match status" value="1"/>
</dbReference>
<dbReference type="GO" id="GO:0071555">
    <property type="term" value="P:cell wall organization"/>
    <property type="evidence" value="ECO:0007669"/>
    <property type="project" value="UniProtKB-KW"/>
</dbReference>
<organism evidence="14 15">
    <name type="scientific">Bdellovibrio bacteriovorus str. Tiberius</name>
    <dbReference type="NCBI Taxonomy" id="1069642"/>
    <lineage>
        <taxon>Bacteria</taxon>
        <taxon>Pseudomonadati</taxon>
        <taxon>Bdellovibrionota</taxon>
        <taxon>Bdellovibrionia</taxon>
        <taxon>Bdellovibrionales</taxon>
        <taxon>Pseudobdellovibrionaceae</taxon>
        <taxon>Bdellovibrio</taxon>
    </lineage>
</organism>
<keyword evidence="6 12" id="KW-0133">Cell shape</keyword>
<feature type="binding site" evidence="12">
    <location>
        <position position="64"/>
    </location>
    <ligand>
        <name>UDP-N-acetyl-alpha-D-glucosamine</name>
        <dbReference type="ChEBI" id="CHEBI:57705"/>
    </ligand>
</feature>
<evidence type="ECO:0000256" key="1">
    <source>
        <dbReference type="ARBA" id="ARBA00004496"/>
    </source>
</evidence>
<comment type="caution">
    <text evidence="12">Lacks conserved residue(s) required for the propagation of feature annotation.</text>
</comment>
<evidence type="ECO:0000256" key="5">
    <source>
        <dbReference type="ARBA" id="ARBA00022679"/>
    </source>
</evidence>
<evidence type="ECO:0000256" key="8">
    <source>
        <dbReference type="ARBA" id="ARBA00023306"/>
    </source>
</evidence>
<dbReference type="InterPro" id="IPR036968">
    <property type="entry name" value="Enolpyruvate_Tfrase_sf"/>
</dbReference>
<evidence type="ECO:0000256" key="3">
    <source>
        <dbReference type="ARBA" id="ARBA00022490"/>
    </source>
</evidence>
<evidence type="ECO:0000256" key="12">
    <source>
        <dbReference type="HAMAP-Rule" id="MF_00111"/>
    </source>
</evidence>
<keyword evidence="8 12" id="KW-0131">Cell cycle</keyword>
<keyword evidence="3 12" id="KW-0963">Cytoplasm</keyword>
<sequence>MFSTLLAEGNHVFTNMPKLKDIESTSELLNSLGCETKWVGEEFHVTVNKPSSFEASYDLVRKMRASFLCMGPMLAKYGEAVVSQPGGCAIGSRPIDLHLDGFRALGATITQKEGYVHAGSPKLKGGTFLFETVTVGGTENVMMAATLADGITVLENAAKEPEIVDLAEYLNKMGAKITGHGTSVIRIEGVAKLTPAKHSIMPDRIEAGTLLIAGAITKGQVTVTKCVPAHLEALILKMREAGFKIETTKDTMTVFPCDQWEAVDITTAPHPLFPTDLQAQFMALMTVAHGTSVITETVFENRFMHVTELCRLGADITPKTRVAVIRGSPGQLTGAPVMATDLRASASLVLAGLVASGETVVSRIYHLDRGYEKLEDKLSSLGAKISRIE</sequence>
<feature type="binding site" evidence="12">
    <location>
        <begin position="93"/>
        <end position="97"/>
    </location>
    <ligand>
        <name>UDP-N-acetyl-alpha-D-glucosamine</name>
        <dbReference type="ChEBI" id="CHEBI:57705"/>
    </ligand>
</feature>
<keyword evidence="9 12" id="KW-0961">Cell wall biogenesis/degradation</keyword>
<dbReference type="STRING" id="1069642.Bdt_0066"/>
<protein>
    <recommendedName>
        <fullName evidence="12">UDP-N-acetylglucosamine 1-carboxyvinyltransferase</fullName>
        <ecNumber evidence="12">2.5.1.7</ecNumber>
    </recommendedName>
    <alternativeName>
        <fullName evidence="12">Enoylpyruvate transferase</fullName>
    </alternativeName>
    <alternativeName>
        <fullName evidence="12">UDP-N-acetylglucosamine enolpyruvyl transferase</fullName>
        <shortName evidence="12">EPT</shortName>
    </alternativeName>
</protein>
<evidence type="ECO:0000256" key="4">
    <source>
        <dbReference type="ARBA" id="ARBA00022618"/>
    </source>
</evidence>
<comment type="similarity">
    <text evidence="10 12">Belongs to the EPSP synthase family. MurA subfamily.</text>
</comment>
<dbReference type="CDD" id="cd01555">
    <property type="entry name" value="UdpNAET"/>
    <property type="match status" value="1"/>
</dbReference>
<keyword evidence="12" id="KW-0670">Pyruvate</keyword>
<evidence type="ECO:0000256" key="6">
    <source>
        <dbReference type="ARBA" id="ARBA00022960"/>
    </source>
</evidence>
<comment type="catalytic activity">
    <reaction evidence="11 12">
        <text>phosphoenolpyruvate + UDP-N-acetyl-alpha-D-glucosamine = UDP-N-acetyl-3-O-(1-carboxyvinyl)-alpha-D-glucosamine + phosphate</text>
        <dbReference type="Rhea" id="RHEA:18681"/>
        <dbReference type="ChEBI" id="CHEBI:43474"/>
        <dbReference type="ChEBI" id="CHEBI:57705"/>
        <dbReference type="ChEBI" id="CHEBI:58702"/>
        <dbReference type="ChEBI" id="CHEBI:68483"/>
        <dbReference type="EC" id="2.5.1.7"/>
    </reaction>
</comment>
<comment type="pathway">
    <text evidence="2 12">Cell wall biogenesis; peptidoglycan biosynthesis.</text>
</comment>
<dbReference type="NCBIfam" id="TIGR01072">
    <property type="entry name" value="murA"/>
    <property type="match status" value="1"/>
</dbReference>
<dbReference type="InterPro" id="IPR005750">
    <property type="entry name" value="UDP_GlcNAc_COvinyl_MurA"/>
</dbReference>
<dbReference type="PANTHER" id="PTHR43783:SF1">
    <property type="entry name" value="UDP-N-ACETYLGLUCOSAMINE 1-CARBOXYVINYLTRANSFERASE"/>
    <property type="match status" value="1"/>
</dbReference>
<dbReference type="GO" id="GO:0009252">
    <property type="term" value="P:peptidoglycan biosynthetic process"/>
    <property type="evidence" value="ECO:0007669"/>
    <property type="project" value="UniProtKB-UniRule"/>
</dbReference>
<dbReference type="InterPro" id="IPR050068">
    <property type="entry name" value="MurA_subfamily"/>
</dbReference>
<feature type="domain" description="Enolpyruvate transferase" evidence="13">
    <location>
        <begin position="1"/>
        <end position="378"/>
    </location>
</feature>
<dbReference type="Gene3D" id="3.65.10.10">
    <property type="entry name" value="Enolpyruvate transferase domain"/>
    <property type="match status" value="2"/>
</dbReference>
<dbReference type="InterPro" id="IPR001986">
    <property type="entry name" value="Enolpyruvate_Tfrase_dom"/>
</dbReference>
<dbReference type="EC" id="2.5.1.7" evidence="12"/>
<dbReference type="GO" id="GO:0008360">
    <property type="term" value="P:regulation of cell shape"/>
    <property type="evidence" value="ECO:0007669"/>
    <property type="project" value="UniProtKB-KW"/>
</dbReference>
<dbReference type="GO" id="GO:0019277">
    <property type="term" value="P:UDP-N-acetylgalactosamine biosynthetic process"/>
    <property type="evidence" value="ECO:0007669"/>
    <property type="project" value="InterPro"/>
</dbReference>
<proteinExistence type="inferred from homology"/>
<dbReference type="UniPathway" id="UPA00219"/>
<evidence type="ECO:0000259" key="13">
    <source>
        <dbReference type="Pfam" id="PF00275"/>
    </source>
</evidence>
<evidence type="ECO:0000313" key="15">
    <source>
        <dbReference type="Proteomes" id="UP000010074"/>
    </source>
</evidence>
<dbReference type="Proteomes" id="UP000010074">
    <property type="component" value="Chromosome"/>
</dbReference>
<feature type="binding site" evidence="12">
    <location>
        <position position="298"/>
    </location>
    <ligand>
        <name>UDP-N-acetyl-alpha-D-glucosamine</name>
        <dbReference type="ChEBI" id="CHEBI:57705"/>
    </ligand>
</feature>
<dbReference type="KEGG" id="bbat:Bdt_0066"/>
<feature type="modified residue" description="2-(S-cysteinyl)pyruvic acid O-phosphothioketal" evidence="12">
    <location>
        <position position="88"/>
    </location>
</feature>
<comment type="subcellular location">
    <subcellularLocation>
        <location evidence="1 12">Cytoplasm</location>
    </subcellularLocation>
</comment>
<keyword evidence="5 12" id="KW-0808">Transferase</keyword>
<evidence type="ECO:0000256" key="9">
    <source>
        <dbReference type="ARBA" id="ARBA00023316"/>
    </source>
</evidence>
<evidence type="ECO:0000256" key="11">
    <source>
        <dbReference type="ARBA" id="ARBA00047527"/>
    </source>
</evidence>
<gene>
    <name evidence="12 14" type="primary">murA</name>
    <name evidence="14" type="ORF">Bdt_0066</name>
</gene>
<dbReference type="PANTHER" id="PTHR43783">
    <property type="entry name" value="UDP-N-ACETYLGLUCOSAMINE 1-CARBOXYVINYLTRANSFERASE"/>
    <property type="match status" value="1"/>
</dbReference>
<evidence type="ECO:0000256" key="10">
    <source>
        <dbReference type="ARBA" id="ARBA00038367"/>
    </source>
</evidence>
<dbReference type="GO" id="GO:0005737">
    <property type="term" value="C:cytoplasm"/>
    <property type="evidence" value="ECO:0007669"/>
    <property type="project" value="UniProtKB-SubCell"/>
</dbReference>
<evidence type="ECO:0000256" key="7">
    <source>
        <dbReference type="ARBA" id="ARBA00022984"/>
    </source>
</evidence>
<dbReference type="EMBL" id="CP002930">
    <property type="protein sequence ID" value="AFX99779.1"/>
    <property type="molecule type" value="Genomic_DNA"/>
</dbReference>
<dbReference type="HOGENOM" id="CLU_027387_0_0_7"/>
<accession>K7YT54</accession>
<name>K7YT54_BDEBC</name>
<keyword evidence="7 12" id="KW-0573">Peptidoglycan synthesis</keyword>
<evidence type="ECO:0000313" key="14">
    <source>
        <dbReference type="EMBL" id="AFX99779.1"/>
    </source>
</evidence>
<dbReference type="SUPFAM" id="SSF55205">
    <property type="entry name" value="EPT/RTPC-like"/>
    <property type="match status" value="1"/>
</dbReference>
<comment type="function">
    <text evidence="12">Cell wall formation. Adds enolpyruvyl to UDP-N-acetylglucosamine.</text>
</comment>
<dbReference type="HAMAP" id="MF_00111">
    <property type="entry name" value="MurA"/>
    <property type="match status" value="1"/>
</dbReference>